<evidence type="ECO:0000313" key="1">
    <source>
        <dbReference type="EMBL" id="KTD47096.1"/>
    </source>
</evidence>
<gene>
    <name evidence="1" type="ORF">Lrub_2018</name>
</gene>
<dbReference type="OrthoDB" id="278697at2"/>
<accession>A0A0W0XR43</accession>
<dbReference type="EMBL" id="LNYT01000020">
    <property type="protein sequence ID" value="KTD47096.1"/>
    <property type="molecule type" value="Genomic_DNA"/>
</dbReference>
<dbReference type="Proteomes" id="UP000054608">
    <property type="component" value="Unassembled WGS sequence"/>
</dbReference>
<dbReference type="AlphaFoldDB" id="A0A0W0XR43"/>
<name>A0A0W0XR43_9GAMM</name>
<protein>
    <submittedName>
        <fullName evidence="1">Uncharacterized protein</fullName>
    </submittedName>
</protein>
<dbReference type="STRING" id="458.Lrub_2018"/>
<reference evidence="1 2" key="1">
    <citation type="submission" date="2015-11" db="EMBL/GenBank/DDBJ databases">
        <title>Genomic analysis of 38 Legionella species identifies large and diverse effector repertoires.</title>
        <authorList>
            <person name="Burstein D."/>
            <person name="Amaro F."/>
            <person name="Zusman T."/>
            <person name="Lifshitz Z."/>
            <person name="Cohen O."/>
            <person name="Gilbert J.A."/>
            <person name="Pupko T."/>
            <person name="Shuman H.A."/>
            <person name="Segal G."/>
        </authorList>
    </citation>
    <scope>NUCLEOTIDE SEQUENCE [LARGE SCALE GENOMIC DNA]</scope>
    <source>
        <strain evidence="1 2">WA-270A-C2</strain>
    </source>
</reference>
<sequence>MEVPTLQVVLHYQNATVVRHFAHNHPEFDLKASQQLFSDLLAWLWLNAYRQKTKQPTYFFGPLLPLDAMWHTFILHTRDYMDFCQTFFKAYFHHEVEPPGEEHQLTPDELANFLTDCYDHLGEAWVNRYFSDAFEAVE</sequence>
<comment type="caution">
    <text evidence="1">The sequence shown here is derived from an EMBL/GenBank/DDBJ whole genome shotgun (WGS) entry which is preliminary data.</text>
</comment>
<keyword evidence="2" id="KW-1185">Reference proteome</keyword>
<proteinExistence type="predicted"/>
<dbReference type="RefSeq" id="WP_058532007.1">
    <property type="nucleotide sequence ID" value="NZ_CAAAIN010000002.1"/>
</dbReference>
<evidence type="ECO:0000313" key="2">
    <source>
        <dbReference type="Proteomes" id="UP000054608"/>
    </source>
</evidence>
<organism evidence="1 2">
    <name type="scientific">Legionella rubrilucens</name>
    <dbReference type="NCBI Taxonomy" id="458"/>
    <lineage>
        <taxon>Bacteria</taxon>
        <taxon>Pseudomonadati</taxon>
        <taxon>Pseudomonadota</taxon>
        <taxon>Gammaproteobacteria</taxon>
        <taxon>Legionellales</taxon>
        <taxon>Legionellaceae</taxon>
        <taxon>Legionella</taxon>
    </lineage>
</organism>
<dbReference type="PATRIC" id="fig|458.5.peg.2106"/>